<dbReference type="InterPro" id="IPR037692">
    <property type="entry name" value="CEP70"/>
</dbReference>
<proteinExistence type="predicted"/>
<feature type="coiled-coil region" evidence="9">
    <location>
        <begin position="447"/>
        <end position="541"/>
    </location>
</feature>
<keyword evidence="12" id="KW-1185">Reference proteome</keyword>
<evidence type="ECO:0000313" key="11">
    <source>
        <dbReference type="EMBL" id="GAQ77621.1"/>
    </source>
</evidence>
<keyword evidence="5" id="KW-0802">TPR repeat</keyword>
<evidence type="ECO:0000256" key="5">
    <source>
        <dbReference type="ARBA" id="ARBA00022803"/>
    </source>
</evidence>
<feature type="region of interest" description="Disordered" evidence="10">
    <location>
        <begin position="1"/>
        <end position="27"/>
    </location>
</feature>
<feature type="coiled-coil region" evidence="9">
    <location>
        <begin position="670"/>
        <end position="727"/>
    </location>
</feature>
<dbReference type="GO" id="GO:0043015">
    <property type="term" value="F:gamma-tubulin binding"/>
    <property type="evidence" value="ECO:0007669"/>
    <property type="project" value="InterPro"/>
</dbReference>
<feature type="compositionally biased region" description="Polar residues" evidence="10">
    <location>
        <begin position="255"/>
        <end position="264"/>
    </location>
</feature>
<evidence type="ECO:0000256" key="9">
    <source>
        <dbReference type="SAM" id="Coils"/>
    </source>
</evidence>
<dbReference type="AlphaFoldDB" id="A0A0U9HR33"/>
<dbReference type="GO" id="GO:0070507">
    <property type="term" value="P:regulation of microtubule cytoskeleton organization"/>
    <property type="evidence" value="ECO:0007669"/>
    <property type="project" value="InterPro"/>
</dbReference>
<name>A0A0U9HR33_KLENI</name>
<dbReference type="GO" id="GO:0060271">
    <property type="term" value="P:cilium assembly"/>
    <property type="evidence" value="ECO:0000318"/>
    <property type="project" value="GO_Central"/>
</dbReference>
<sequence length="1113" mass="121723">MSDSMEEPATPAATRGGVGSHGGSAMRGEDFTTFIKALTEKYGLFEKTSRIKPPQLSFDKTPQQSGRKHSPEGQLSSHAQGTVSIKDGVSIADVKSKTEGKPELSAGPPQTRRTGRIESPDLNATSKLDIPGLRLGVSDAMPGGHPAATAPHHLSDASQDPINHAMETQLSPSLSQSPTLPTSGSEASFTRHRASHRQAWHSKEPHEDSIDGNTDILSEPRGQANEASNTSALPSPSSPAGNTLAPFTRPVLYQDQASGQASSQPPLLPGRSPRRPPRWLPLLTSIEAEARLSDIGGGERMREPDAEATPGADGEASQADGTAPETMLEPSAASAETPHGGMLKRFQEASTSELEGSKASAGVSPPGDGGHSQAHDQESADDERERQAGSQPGGWSALNRSLRDNGFGSLRSPQEPGFFVDVHAVFKDLLKQYERRGAMVQELLGANESAKEAQSQQQADLQRLAHEKETLESKVEVLEHQAKEAAEGVDQAGANLAERIRKLESANASLQQRCSQLQHLARAKERTAQKLQDKLEETVLKEEKRRSREKDIYEKLKRKLASDARGRGWGDLGKAAAVAARELQPTVLVGLYEAQREATDAELSMLRKELAAVHAELRDKDNLIMRKDRAGGWKTLEVGVLLEKQMAAEKAASEEALALAALEASLAEKQQDANRRVADATKRAEQLAEENANLRLELEARPSVRDFRETQRLLSRLTRKIEDMRKQQGTWSDSDSEEDALEEAELDGAVARKQERLRPTRERIARDRNVHRLRLKKLDKLPKDVLLEALQDVCIQVEAAELSQLTSSVDKMLRVMAAVPKMERFISDVCSIVFLEGPPPNSSNGSNGQRSPDAVPSILRGWIETLGKVRELEEFQAVIATELGQRPEGRQTVQGPNLARNCAAAVKELVGLEREFLLKEATFRQAEGLVLADPERLIHKMLAHFQRLFEVPRLDGVFARINAVYSQYSEHHNFLRALRSLLGLPDNAGTGACIARIRALLDQDGRARALVPEYVLGEKRNGAAAGASASGRPAEEPTGDKVGRREVVNKLLRLFHQSDEKQLVAHCETILSRLQRHTQVLPRYQSVVNELYDLLRVATLDAIVPAVRALKHV</sequence>
<comment type="subcellular location">
    <subcellularLocation>
        <location evidence="1">Cytoplasm</location>
        <location evidence="1">Cytoskeleton</location>
        <location evidence="1">Microtubule organizing center</location>
        <location evidence="1">Centrosome</location>
    </subcellularLocation>
</comment>
<evidence type="ECO:0000256" key="10">
    <source>
        <dbReference type="SAM" id="MobiDB-lite"/>
    </source>
</evidence>
<feature type="compositionally biased region" description="Basic and acidic residues" evidence="10">
    <location>
        <begin position="373"/>
        <end position="387"/>
    </location>
</feature>
<dbReference type="Proteomes" id="UP000054558">
    <property type="component" value="Unassembled WGS sequence"/>
</dbReference>
<feature type="compositionally biased region" description="Polar residues" evidence="10">
    <location>
        <begin position="73"/>
        <end position="83"/>
    </location>
</feature>
<evidence type="ECO:0000256" key="4">
    <source>
        <dbReference type="ARBA" id="ARBA00022490"/>
    </source>
</evidence>
<keyword evidence="6 9" id="KW-0175">Coiled coil</keyword>
<evidence type="ECO:0000256" key="3">
    <source>
        <dbReference type="ARBA" id="ARBA00018408"/>
    </source>
</evidence>
<feature type="compositionally biased region" description="Low complexity" evidence="10">
    <location>
        <begin position="168"/>
        <end position="183"/>
    </location>
</feature>
<keyword evidence="4" id="KW-0963">Cytoplasm</keyword>
<dbReference type="STRING" id="105231.A0A0U9HR33"/>
<evidence type="ECO:0000313" key="12">
    <source>
        <dbReference type="Proteomes" id="UP000054558"/>
    </source>
</evidence>
<dbReference type="PANTHER" id="PTHR14594:SF1">
    <property type="entry name" value="CENTROSOMAL PROTEIN OF 70 KDA"/>
    <property type="match status" value="1"/>
</dbReference>
<accession>A0A0U9HR33</accession>
<feature type="region of interest" description="Disordered" evidence="10">
    <location>
        <begin position="45"/>
        <end position="415"/>
    </location>
</feature>
<evidence type="ECO:0000256" key="6">
    <source>
        <dbReference type="ARBA" id="ARBA00023054"/>
    </source>
</evidence>
<comment type="subunit">
    <text evidence="2">Directly interacts with tubulin-gamma; this interaction determines centrosomal localization.</text>
</comment>
<feature type="compositionally biased region" description="Basic residues" evidence="10">
    <location>
        <begin position="190"/>
        <end position="200"/>
    </location>
</feature>
<dbReference type="GO" id="GO:0005815">
    <property type="term" value="C:microtubule organizing center"/>
    <property type="evidence" value="ECO:0000318"/>
    <property type="project" value="GO_Central"/>
</dbReference>
<reference evidence="11 12" key="1">
    <citation type="journal article" date="2014" name="Nat. Commun.">
        <title>Klebsormidium flaccidum genome reveals primary factors for plant terrestrial adaptation.</title>
        <authorList>
            <person name="Hori K."/>
            <person name="Maruyama F."/>
            <person name="Fujisawa T."/>
            <person name="Togashi T."/>
            <person name="Yamamoto N."/>
            <person name="Seo M."/>
            <person name="Sato S."/>
            <person name="Yamada T."/>
            <person name="Mori H."/>
            <person name="Tajima N."/>
            <person name="Moriyama T."/>
            <person name="Ikeuchi M."/>
            <person name="Watanabe M."/>
            <person name="Wada H."/>
            <person name="Kobayashi K."/>
            <person name="Saito M."/>
            <person name="Masuda T."/>
            <person name="Sasaki-Sekimoto Y."/>
            <person name="Mashiguchi K."/>
            <person name="Awai K."/>
            <person name="Shimojima M."/>
            <person name="Masuda S."/>
            <person name="Iwai M."/>
            <person name="Nobusawa T."/>
            <person name="Narise T."/>
            <person name="Kondo S."/>
            <person name="Saito H."/>
            <person name="Sato R."/>
            <person name="Murakawa M."/>
            <person name="Ihara Y."/>
            <person name="Oshima-Yamada Y."/>
            <person name="Ohtaka K."/>
            <person name="Satoh M."/>
            <person name="Sonobe K."/>
            <person name="Ishii M."/>
            <person name="Ohtani R."/>
            <person name="Kanamori-Sato M."/>
            <person name="Honoki R."/>
            <person name="Miyazaki D."/>
            <person name="Mochizuki H."/>
            <person name="Umetsu J."/>
            <person name="Higashi K."/>
            <person name="Shibata D."/>
            <person name="Kamiya Y."/>
            <person name="Sato N."/>
            <person name="Nakamura Y."/>
            <person name="Tabata S."/>
            <person name="Ida S."/>
            <person name="Kurokawa K."/>
            <person name="Ohta H."/>
        </authorList>
    </citation>
    <scope>NUCLEOTIDE SEQUENCE [LARGE SCALE GENOMIC DNA]</scope>
    <source>
        <strain evidence="11 12">NIES-2285</strain>
    </source>
</reference>
<dbReference type="PANTHER" id="PTHR14594">
    <property type="entry name" value="CENTROSOMAL PROTEIN OF 70 KDA"/>
    <property type="match status" value="1"/>
</dbReference>
<evidence type="ECO:0000256" key="7">
    <source>
        <dbReference type="ARBA" id="ARBA00023212"/>
    </source>
</evidence>
<feature type="compositionally biased region" description="Polar residues" evidence="10">
    <location>
        <begin position="225"/>
        <end position="241"/>
    </location>
</feature>
<dbReference type="EMBL" id="DF236950">
    <property type="protein sequence ID" value="GAQ77621.1"/>
    <property type="molecule type" value="Genomic_DNA"/>
</dbReference>
<evidence type="ECO:0000256" key="1">
    <source>
        <dbReference type="ARBA" id="ARBA00004300"/>
    </source>
</evidence>
<feature type="compositionally biased region" description="Basic and acidic residues" evidence="10">
    <location>
        <begin position="288"/>
        <end position="305"/>
    </location>
</feature>
<keyword evidence="7" id="KW-0206">Cytoskeleton</keyword>
<evidence type="ECO:0000256" key="2">
    <source>
        <dbReference type="ARBA" id="ARBA00011832"/>
    </source>
</evidence>
<gene>
    <name evidence="11" type="ORF">KFL_000010700</name>
</gene>
<dbReference type="OMA" id="YTEFHIP"/>
<comment type="function">
    <text evidence="8">Plays a role in the organization of both preexisting and nascent microtubules in interphase cells. During mitosis, required for the organization and orientation of the mitotic spindle.</text>
</comment>
<organism evidence="11 12">
    <name type="scientific">Klebsormidium nitens</name>
    <name type="common">Green alga</name>
    <name type="synonym">Ulothrix nitens</name>
    <dbReference type="NCBI Taxonomy" id="105231"/>
    <lineage>
        <taxon>Eukaryota</taxon>
        <taxon>Viridiplantae</taxon>
        <taxon>Streptophyta</taxon>
        <taxon>Klebsormidiophyceae</taxon>
        <taxon>Klebsormidiales</taxon>
        <taxon>Klebsormidiaceae</taxon>
        <taxon>Klebsormidium</taxon>
    </lineage>
</organism>
<protein>
    <recommendedName>
        <fullName evidence="3">Centrosomal protein of 70 kDa</fullName>
    </recommendedName>
</protein>
<evidence type="ECO:0000256" key="8">
    <source>
        <dbReference type="ARBA" id="ARBA00025273"/>
    </source>
</evidence>
<dbReference type="OrthoDB" id="2020926at2759"/>